<keyword evidence="1" id="KW-1133">Transmembrane helix</keyword>
<gene>
    <name evidence="2" type="ORF">H0I76_11830</name>
</gene>
<reference evidence="2" key="1">
    <citation type="submission" date="2020-12" db="EMBL/GenBank/DDBJ databases">
        <title>Bacterial taxonomy.</title>
        <authorList>
            <person name="Pan X."/>
        </authorList>
    </citation>
    <scope>NUCLEOTIDE SEQUENCE</scope>
    <source>
        <strain evidence="2">M0105</strain>
    </source>
</reference>
<evidence type="ECO:0000313" key="3">
    <source>
        <dbReference type="Proteomes" id="UP000655420"/>
    </source>
</evidence>
<keyword evidence="1" id="KW-0472">Membrane</keyword>
<dbReference type="AlphaFoldDB" id="A0A8J7SG11"/>
<sequence>MRQLTAGLAGALFGLGLLVSDMVNPARVLAFLDVAGTWDPTLAFVMGGALIPMAIAWRVAARRGRALSGAAMPGPARGAIDPSLIGGAVLFGIGWGLVGLCPGPALAIIGMTDASGMIFISSMLAGMLGWAFLSAMRARTA</sequence>
<protein>
    <submittedName>
        <fullName evidence="2">YeeE/YedE family protein</fullName>
    </submittedName>
</protein>
<keyword evidence="1" id="KW-0812">Transmembrane</keyword>
<evidence type="ECO:0000256" key="1">
    <source>
        <dbReference type="SAM" id="Phobius"/>
    </source>
</evidence>
<dbReference type="EMBL" id="JAEHHL010000007">
    <property type="protein sequence ID" value="MBK0399882.1"/>
    <property type="molecule type" value="Genomic_DNA"/>
</dbReference>
<proteinExistence type="predicted"/>
<accession>A0A8J7SG11</accession>
<dbReference type="Pfam" id="PF20398">
    <property type="entry name" value="DUF6691"/>
    <property type="match status" value="1"/>
</dbReference>
<dbReference type="InterPro" id="IPR046513">
    <property type="entry name" value="DUF6691"/>
</dbReference>
<name>A0A8J7SG11_9RHOB</name>
<evidence type="ECO:0000313" key="2">
    <source>
        <dbReference type="EMBL" id="MBK0399882.1"/>
    </source>
</evidence>
<feature type="transmembrane region" description="Helical" evidence="1">
    <location>
        <begin position="40"/>
        <end position="61"/>
    </location>
</feature>
<dbReference type="Proteomes" id="UP000655420">
    <property type="component" value="Unassembled WGS sequence"/>
</dbReference>
<dbReference type="RefSeq" id="WP_200610095.1">
    <property type="nucleotide sequence ID" value="NZ_JAEHHL010000007.1"/>
</dbReference>
<comment type="caution">
    <text evidence="2">The sequence shown here is derived from an EMBL/GenBank/DDBJ whole genome shotgun (WGS) entry which is preliminary data.</text>
</comment>
<keyword evidence="3" id="KW-1185">Reference proteome</keyword>
<feature type="transmembrane region" description="Helical" evidence="1">
    <location>
        <begin position="82"/>
        <end position="108"/>
    </location>
</feature>
<organism evidence="2 3">
    <name type="scientific">Thermohalobaculum xanthum</name>
    <dbReference type="NCBI Taxonomy" id="2753746"/>
    <lineage>
        <taxon>Bacteria</taxon>
        <taxon>Pseudomonadati</taxon>
        <taxon>Pseudomonadota</taxon>
        <taxon>Alphaproteobacteria</taxon>
        <taxon>Rhodobacterales</taxon>
        <taxon>Paracoccaceae</taxon>
        <taxon>Thermohalobaculum</taxon>
    </lineage>
</organism>
<feature type="transmembrane region" description="Helical" evidence="1">
    <location>
        <begin position="114"/>
        <end position="133"/>
    </location>
</feature>